<feature type="domain" description="CCAAT-binding factor" evidence="6">
    <location>
        <begin position="403"/>
        <end position="572"/>
    </location>
</feature>
<comment type="subcellular location">
    <subcellularLocation>
        <location evidence="1">Nucleus membrane</location>
        <topology evidence="1">Multi-pass membrane protein</topology>
    </subcellularLocation>
</comment>
<evidence type="ECO:0000313" key="8">
    <source>
        <dbReference type="Proteomes" id="UP001497453"/>
    </source>
</evidence>
<dbReference type="InterPro" id="IPR027193">
    <property type="entry name" value="Noc4"/>
</dbReference>
<evidence type="ECO:0000256" key="1">
    <source>
        <dbReference type="ARBA" id="ARBA00004232"/>
    </source>
</evidence>
<evidence type="ECO:0000256" key="3">
    <source>
        <dbReference type="ARBA" id="ARBA00022692"/>
    </source>
</evidence>
<reference evidence="8" key="1">
    <citation type="submission" date="2024-04" db="EMBL/GenBank/DDBJ databases">
        <authorList>
            <person name="Shaw F."/>
            <person name="Minotto A."/>
        </authorList>
    </citation>
    <scope>NUCLEOTIDE SEQUENCE [LARGE SCALE GENOMIC DNA]</scope>
</reference>
<keyword evidence="4" id="KW-0472">Membrane</keyword>
<evidence type="ECO:0000256" key="5">
    <source>
        <dbReference type="SAM" id="MobiDB-lite"/>
    </source>
</evidence>
<feature type="region of interest" description="Disordered" evidence="5">
    <location>
        <begin position="1"/>
        <end position="25"/>
    </location>
</feature>
<dbReference type="InterPro" id="IPR016024">
    <property type="entry name" value="ARM-type_fold"/>
</dbReference>
<feature type="compositionally biased region" description="Basic and acidic residues" evidence="5">
    <location>
        <begin position="286"/>
        <end position="297"/>
    </location>
</feature>
<name>A0ABP1E4A0_9APHY</name>
<dbReference type="SUPFAM" id="SSF48371">
    <property type="entry name" value="ARM repeat"/>
    <property type="match status" value="1"/>
</dbReference>
<feature type="region of interest" description="Disordered" evidence="5">
    <location>
        <begin position="262"/>
        <end position="297"/>
    </location>
</feature>
<sequence>MAPRPSLPSSLKKRKAASNTSPDDAAKIQKLEEQVTTAVTSKTSLNPLTDLLEAAQNATEPSILTKAIYALYRSYVVIITNGLLSNIPANEEAKAVRAWLNERLHEYTELLVGLLKDEDATLRTSALKILLSIQKHLSSSLSKASSSSALRPQFHVSHFKQILQGLILCPPSPRGRASNKRSKSERLNSEHDGKVEADVRDLFIESYLSEHDDVRWFFLRESASLLATYSKSEYPDVPDNLLSFLERLTTFPTDSSELNSWLVEELGTRPPKAKTSSESDDEDENADRPEKTADAEEDDWRKFFEDEVVTEPKSSDPKKPSVRLHKLTVHQSLHSLSSHKAMFTRTWLTLLPLLSVGSSENSKALAARALNVMHGGVMPHLTRPVLVMDWIASCVDYGGTVGLLALNALFILIKDYNLDYPSFYTRLYAFLDRDVLHVKHRARFFRLMELFLSSTLLPATLLASFVKRLARLSLNAPPAAIVMVIPFTYNILKKHPALMVMIHRADDVPQDEQGACIALHYTRDRIDLWLPNSLDPFNPSEPNPTLTNAIESSLWELYSQRNHYHSAVSTLARIFEEAFTKPNYSLEDFLDHTYTTLYETEAKRKIKKEPALALEPTQRAWFVTPSPETESTVVLDRVDSVWSFS</sequence>
<keyword evidence="3" id="KW-0812">Transmembrane</keyword>
<comment type="similarity">
    <text evidence="2">Belongs to the CBF/MAK21 family.</text>
</comment>
<evidence type="ECO:0000256" key="4">
    <source>
        <dbReference type="ARBA" id="ARBA00022989"/>
    </source>
</evidence>
<keyword evidence="8" id="KW-1185">Reference proteome</keyword>
<dbReference type="PANTHER" id="PTHR12455:SF0">
    <property type="entry name" value="NUCLEOLAR COMPLEX PROTEIN 4 HOMOLOG"/>
    <property type="match status" value="1"/>
</dbReference>
<proteinExistence type="inferred from homology"/>
<evidence type="ECO:0000256" key="2">
    <source>
        <dbReference type="ARBA" id="ARBA00007797"/>
    </source>
</evidence>
<feature type="compositionally biased region" description="Basic and acidic residues" evidence="5">
    <location>
        <begin position="182"/>
        <end position="192"/>
    </location>
</feature>
<dbReference type="Proteomes" id="UP001497453">
    <property type="component" value="Chromosome 8"/>
</dbReference>
<dbReference type="InterPro" id="IPR005612">
    <property type="entry name" value="CCAAT-binding_factor"/>
</dbReference>
<dbReference type="PANTHER" id="PTHR12455">
    <property type="entry name" value="NUCLEOLAR COMPLEX PROTEIN 4"/>
    <property type="match status" value="1"/>
</dbReference>
<organism evidence="7 8">
    <name type="scientific">Somion occarium</name>
    <dbReference type="NCBI Taxonomy" id="3059160"/>
    <lineage>
        <taxon>Eukaryota</taxon>
        <taxon>Fungi</taxon>
        <taxon>Dikarya</taxon>
        <taxon>Basidiomycota</taxon>
        <taxon>Agaricomycotina</taxon>
        <taxon>Agaricomycetes</taxon>
        <taxon>Polyporales</taxon>
        <taxon>Cerrenaceae</taxon>
        <taxon>Somion</taxon>
    </lineage>
</organism>
<feature type="region of interest" description="Disordered" evidence="5">
    <location>
        <begin position="170"/>
        <end position="192"/>
    </location>
</feature>
<dbReference type="EMBL" id="OZ037951">
    <property type="protein sequence ID" value="CAL1714797.1"/>
    <property type="molecule type" value="Genomic_DNA"/>
</dbReference>
<evidence type="ECO:0000259" key="6">
    <source>
        <dbReference type="Pfam" id="PF03914"/>
    </source>
</evidence>
<dbReference type="Pfam" id="PF03914">
    <property type="entry name" value="CBF"/>
    <property type="match status" value="1"/>
</dbReference>
<gene>
    <name evidence="7" type="ORF">GFSPODELE1_LOCUS9928</name>
</gene>
<protein>
    <recommendedName>
        <fullName evidence="6">CCAAT-binding factor domain-containing protein</fullName>
    </recommendedName>
</protein>
<evidence type="ECO:0000313" key="7">
    <source>
        <dbReference type="EMBL" id="CAL1714797.1"/>
    </source>
</evidence>
<accession>A0ABP1E4A0</accession>
<keyword evidence="4" id="KW-1133">Transmembrane helix</keyword>